<keyword evidence="4 5" id="KW-0472">Membrane</keyword>
<evidence type="ECO:0000313" key="8">
    <source>
        <dbReference type="RefSeq" id="XP_005113278.1"/>
    </source>
</evidence>
<dbReference type="Gene3D" id="1.20.1070.10">
    <property type="entry name" value="Rhodopsin 7-helix transmembrane proteins"/>
    <property type="match status" value="1"/>
</dbReference>
<dbReference type="GeneID" id="101860473"/>
<gene>
    <name evidence="8" type="primary">LOC101860473</name>
</gene>
<feature type="transmembrane region" description="Helical" evidence="5">
    <location>
        <begin position="20"/>
        <end position="53"/>
    </location>
</feature>
<feature type="transmembrane region" description="Helical" evidence="5">
    <location>
        <begin position="244"/>
        <end position="268"/>
    </location>
</feature>
<name>A0ABM0KB15_APLCA</name>
<dbReference type="InterPro" id="IPR017452">
    <property type="entry name" value="GPCR_Rhodpsn_7TM"/>
</dbReference>
<protein>
    <submittedName>
        <fullName evidence="8">Uncharacterized protein LOC101860473</fullName>
    </submittedName>
</protein>
<proteinExistence type="predicted"/>
<dbReference type="InterPro" id="IPR052954">
    <property type="entry name" value="GPCR-Ligand_Int"/>
</dbReference>
<dbReference type="RefSeq" id="XP_005113278.1">
    <property type="nucleotide sequence ID" value="XM_005113221.1"/>
</dbReference>
<organism evidence="7 8">
    <name type="scientific">Aplysia californica</name>
    <name type="common">California sea hare</name>
    <dbReference type="NCBI Taxonomy" id="6500"/>
    <lineage>
        <taxon>Eukaryota</taxon>
        <taxon>Metazoa</taxon>
        <taxon>Spiralia</taxon>
        <taxon>Lophotrochozoa</taxon>
        <taxon>Mollusca</taxon>
        <taxon>Gastropoda</taxon>
        <taxon>Heterobranchia</taxon>
        <taxon>Euthyneura</taxon>
        <taxon>Tectipleura</taxon>
        <taxon>Aplysiida</taxon>
        <taxon>Aplysioidea</taxon>
        <taxon>Aplysiidae</taxon>
        <taxon>Aplysia</taxon>
    </lineage>
</organism>
<keyword evidence="3 5" id="KW-1133">Transmembrane helix</keyword>
<dbReference type="PANTHER" id="PTHR46641">
    <property type="entry name" value="FMRFAMIDE RECEPTOR-RELATED"/>
    <property type="match status" value="1"/>
</dbReference>
<accession>A0ABM0KB15</accession>
<dbReference type="SMART" id="SM01381">
    <property type="entry name" value="7TM_GPCR_Srsx"/>
    <property type="match status" value="1"/>
</dbReference>
<evidence type="ECO:0000256" key="5">
    <source>
        <dbReference type="SAM" id="Phobius"/>
    </source>
</evidence>
<dbReference type="Proteomes" id="UP000694888">
    <property type="component" value="Unplaced"/>
</dbReference>
<evidence type="ECO:0000256" key="4">
    <source>
        <dbReference type="ARBA" id="ARBA00023136"/>
    </source>
</evidence>
<dbReference type="InterPro" id="IPR000276">
    <property type="entry name" value="GPCR_Rhodpsn"/>
</dbReference>
<feature type="transmembrane region" description="Helical" evidence="5">
    <location>
        <begin position="100"/>
        <end position="119"/>
    </location>
</feature>
<dbReference type="SUPFAM" id="SSF81321">
    <property type="entry name" value="Family A G protein-coupled receptor-like"/>
    <property type="match status" value="1"/>
</dbReference>
<keyword evidence="2 5" id="KW-0812">Transmembrane</keyword>
<dbReference type="Pfam" id="PF00001">
    <property type="entry name" value="7tm_1"/>
    <property type="match status" value="1"/>
</dbReference>
<evidence type="ECO:0000313" key="7">
    <source>
        <dbReference type="Proteomes" id="UP000694888"/>
    </source>
</evidence>
<feature type="transmembrane region" description="Helical" evidence="5">
    <location>
        <begin position="155"/>
        <end position="174"/>
    </location>
</feature>
<evidence type="ECO:0000256" key="3">
    <source>
        <dbReference type="ARBA" id="ARBA00022989"/>
    </source>
</evidence>
<comment type="subcellular location">
    <subcellularLocation>
        <location evidence="1">Membrane</location>
    </subcellularLocation>
</comment>
<reference evidence="8" key="1">
    <citation type="submission" date="2025-08" db="UniProtKB">
        <authorList>
            <consortium name="RefSeq"/>
        </authorList>
    </citation>
    <scope>IDENTIFICATION</scope>
</reference>
<evidence type="ECO:0000256" key="2">
    <source>
        <dbReference type="ARBA" id="ARBA00022692"/>
    </source>
</evidence>
<feature type="transmembrane region" description="Helical" evidence="5">
    <location>
        <begin position="65"/>
        <end position="88"/>
    </location>
</feature>
<keyword evidence="7" id="KW-1185">Reference proteome</keyword>
<sequence length="286" mass="31439">MTSSVSEQAAPLISGEDLGIALIVTVVGLCGLFSLLGIVTNVTNLVVFAKLGFQDNINISLMGELITGLITAFITFERCLCIVLPLRVRTIISPGRTKRLVVSLFLLLFCLFLPCYYTNQLAWVFVPERNTSILKITRTPALEVVNQIISMTQGVLINTFSFVTVIICTTVLVVKLNKKTKWRKATAGKGSGGSGDLGLKEKKVAKTVTFIGAIFIVCSLYSTVVFFCLVIDTDLFVRGKNENLFLLANSISILLTTINSSVNMFVYLKMSSKYRAVFLQTFVWSD</sequence>
<evidence type="ECO:0000256" key="1">
    <source>
        <dbReference type="ARBA" id="ARBA00004370"/>
    </source>
</evidence>
<feature type="domain" description="G-protein coupled receptors family 1 profile" evidence="6">
    <location>
        <begin position="69"/>
        <end position="267"/>
    </location>
</feature>
<evidence type="ECO:0000259" key="6">
    <source>
        <dbReference type="PROSITE" id="PS50262"/>
    </source>
</evidence>
<feature type="transmembrane region" description="Helical" evidence="5">
    <location>
        <begin position="208"/>
        <end position="232"/>
    </location>
</feature>
<dbReference type="PROSITE" id="PS50262">
    <property type="entry name" value="G_PROTEIN_RECEP_F1_2"/>
    <property type="match status" value="1"/>
</dbReference>